<dbReference type="EMBL" id="HACG01019096">
    <property type="protein sequence ID" value="CEK65961.1"/>
    <property type="molecule type" value="Transcribed_RNA"/>
</dbReference>
<sequence length="344" mass="36359">MTDIHILPMSRLLESLVKKSRQDLDSGGTLQLSADCDNSVLEPLSHSSVCESGEDSTSLDHSFSTLEPSLHPLHHANGYLQVVAGIPSGTSGTASYPYSQSWLMCPPSTDPCALNKSAQSTYQATEYASAQFYKTLSNATINYDNSLLPLQHQEGHPTSTSSRTSAEDSSSSTDESRPESQSALAAASSNSVDIDSGNNMSVYMGHGQNASSFMQAAGYPGYHQNSQSYSMLQASYGTDVLAAKMKSPSNQVVSPAYMAGYSQITPTGQGYYPGATGSLSYGAANAVPGYDNSFYNYGTQATEYYSQYPYISASSAATPSTTVPSTQTYQLLDAPSTTTTTAAA</sequence>
<organism evidence="2">
    <name type="scientific">Arion vulgaris</name>
    <dbReference type="NCBI Taxonomy" id="1028688"/>
    <lineage>
        <taxon>Eukaryota</taxon>
        <taxon>Metazoa</taxon>
        <taxon>Spiralia</taxon>
        <taxon>Lophotrochozoa</taxon>
        <taxon>Mollusca</taxon>
        <taxon>Gastropoda</taxon>
        <taxon>Heterobranchia</taxon>
        <taxon>Euthyneura</taxon>
        <taxon>Panpulmonata</taxon>
        <taxon>Eupulmonata</taxon>
        <taxon>Stylommatophora</taxon>
        <taxon>Helicina</taxon>
        <taxon>Arionoidea</taxon>
        <taxon>Arionidae</taxon>
        <taxon>Arion</taxon>
    </lineage>
</organism>
<reference evidence="2" key="1">
    <citation type="submission" date="2014-12" db="EMBL/GenBank/DDBJ databases">
        <title>Insight into the proteome of Arion vulgaris.</title>
        <authorList>
            <person name="Aradska J."/>
            <person name="Bulat T."/>
            <person name="Smidak R."/>
            <person name="Sarate P."/>
            <person name="Gangsoo J."/>
            <person name="Sialana F."/>
            <person name="Bilban M."/>
            <person name="Lubec G."/>
        </authorList>
    </citation>
    <scope>NUCLEOTIDE SEQUENCE</scope>
    <source>
        <tissue evidence="2">Skin</tissue>
    </source>
</reference>
<protein>
    <recommendedName>
        <fullName evidence="3">Eyes absent homolog</fullName>
    </recommendedName>
</protein>
<evidence type="ECO:0000313" key="2">
    <source>
        <dbReference type="EMBL" id="CEK65961.1"/>
    </source>
</evidence>
<name>A0A0B6ZDR4_9EUPU</name>
<evidence type="ECO:0000256" key="1">
    <source>
        <dbReference type="SAM" id="MobiDB-lite"/>
    </source>
</evidence>
<accession>A0A0B6ZDR4</accession>
<dbReference type="AlphaFoldDB" id="A0A0B6ZDR4"/>
<gene>
    <name evidence="2" type="primary">ORF56838</name>
</gene>
<feature type="compositionally biased region" description="Low complexity" evidence="1">
    <location>
        <begin position="158"/>
        <end position="191"/>
    </location>
</feature>
<feature type="non-terminal residue" evidence="2">
    <location>
        <position position="344"/>
    </location>
</feature>
<evidence type="ECO:0008006" key="3">
    <source>
        <dbReference type="Google" id="ProtNLM"/>
    </source>
</evidence>
<feature type="region of interest" description="Disordered" evidence="1">
    <location>
        <begin position="150"/>
        <end position="192"/>
    </location>
</feature>
<proteinExistence type="predicted"/>